<keyword evidence="1" id="KW-1133">Transmembrane helix</keyword>
<protein>
    <submittedName>
        <fullName evidence="2">LPS export ABC transporter periplasmic protein LptC</fullName>
    </submittedName>
</protein>
<evidence type="ECO:0000256" key="1">
    <source>
        <dbReference type="SAM" id="Phobius"/>
    </source>
</evidence>
<dbReference type="EMBL" id="LWQT01000066">
    <property type="protein sequence ID" value="OAN49322.1"/>
    <property type="molecule type" value="Genomic_DNA"/>
</dbReference>
<gene>
    <name evidence="2" type="ORF">A6A04_03310</name>
</gene>
<keyword evidence="1" id="KW-0472">Membrane</keyword>
<feature type="transmembrane region" description="Helical" evidence="1">
    <location>
        <begin position="29"/>
        <end position="51"/>
    </location>
</feature>
<organism evidence="2 3">
    <name type="scientific">Paramagnetospirillum marisnigri</name>
    <dbReference type="NCBI Taxonomy" id="1285242"/>
    <lineage>
        <taxon>Bacteria</taxon>
        <taxon>Pseudomonadati</taxon>
        <taxon>Pseudomonadota</taxon>
        <taxon>Alphaproteobacteria</taxon>
        <taxon>Rhodospirillales</taxon>
        <taxon>Magnetospirillaceae</taxon>
        <taxon>Paramagnetospirillum</taxon>
    </lineage>
</organism>
<evidence type="ECO:0000313" key="2">
    <source>
        <dbReference type="EMBL" id="OAN49322.1"/>
    </source>
</evidence>
<name>A0A178MKR1_9PROT</name>
<sequence length="227" mass="24371">MPSATERLAALRHRLRRPQTGPFSSYSRFVGFMKVLLPALAAVLLGLVVVWPKLALEDKRFQVGFAKLPSKEVESLAMQNARYFGLDESNRPYAVTADLAKQQPGSRDLIHLTAPKADFTSTSGANIVVDAATGVYNQVTKTLDLAGGVNLYHDAGYELHTPTAVFDLARNTGRGLEPVEGHGPQGRIQSAGFELAGKGRDITFTGKAALTLRGASPQGQGKGAKRR</sequence>
<keyword evidence="1" id="KW-0812">Transmembrane</keyword>
<keyword evidence="3" id="KW-1185">Reference proteome</keyword>
<comment type="caution">
    <text evidence="2">The sequence shown here is derived from an EMBL/GenBank/DDBJ whole genome shotgun (WGS) entry which is preliminary data.</text>
</comment>
<dbReference type="STRING" id="1285242.A6A04_03310"/>
<reference evidence="2 3" key="1">
    <citation type="submission" date="2016-04" db="EMBL/GenBank/DDBJ databases">
        <title>Draft genome sequence of freshwater magnetotactic bacteria Magnetospirillum marisnigri SP-1 and Magnetospirillum moscoviense BB-1.</title>
        <authorList>
            <person name="Koziaeva V."/>
            <person name="Dziuba M.V."/>
            <person name="Ivanov T.M."/>
            <person name="Kuznetsov B."/>
            <person name="Grouzdev D.S."/>
        </authorList>
    </citation>
    <scope>NUCLEOTIDE SEQUENCE [LARGE SCALE GENOMIC DNA]</scope>
    <source>
        <strain evidence="2 3">SP-1</strain>
    </source>
</reference>
<dbReference type="AlphaFoldDB" id="A0A178MKR1"/>
<dbReference type="InterPro" id="IPR010664">
    <property type="entry name" value="LipoPS_assembly_LptC-rel"/>
</dbReference>
<accession>A0A178MKR1</accession>
<dbReference type="Pfam" id="PF06835">
    <property type="entry name" value="LptC"/>
    <property type="match status" value="1"/>
</dbReference>
<dbReference type="Proteomes" id="UP000078428">
    <property type="component" value="Unassembled WGS sequence"/>
</dbReference>
<proteinExistence type="predicted"/>
<dbReference type="Gene3D" id="2.60.450.10">
    <property type="entry name" value="Lipopolysaccharide (LPS) transport protein A like domain"/>
    <property type="match status" value="1"/>
</dbReference>
<evidence type="ECO:0000313" key="3">
    <source>
        <dbReference type="Proteomes" id="UP000078428"/>
    </source>
</evidence>